<keyword evidence="5 6" id="KW-0472">Membrane</keyword>
<sequence length="122" mass="12936">MSNNKHPAFSFAVLVSITGGAAYVLKGHLPSFVGGTALGLAFLTGGVLVTSGYMSDRQFQHSTSIGMSAIITTVTSNYALRTGRRLPVIAAGAGALCAGYHSQRLVHEVLKRRRQFAKITKK</sequence>
<dbReference type="InterPro" id="IPR005349">
    <property type="entry name" value="TMEM14"/>
</dbReference>
<reference evidence="7" key="1">
    <citation type="submission" date="2022-11" db="EMBL/GenBank/DDBJ databases">
        <authorList>
            <person name="Morgan W.R."/>
            <person name="Tartar A."/>
        </authorList>
    </citation>
    <scope>NUCLEOTIDE SEQUENCE</scope>
    <source>
        <strain evidence="7">ARSEF 373</strain>
    </source>
</reference>
<feature type="transmembrane region" description="Helical" evidence="6">
    <location>
        <begin position="6"/>
        <end position="25"/>
    </location>
</feature>
<dbReference type="GO" id="GO:0016020">
    <property type="term" value="C:membrane"/>
    <property type="evidence" value="ECO:0007669"/>
    <property type="project" value="UniProtKB-SubCell"/>
</dbReference>
<organism evidence="7 8">
    <name type="scientific">Lagenidium giganteum</name>
    <dbReference type="NCBI Taxonomy" id="4803"/>
    <lineage>
        <taxon>Eukaryota</taxon>
        <taxon>Sar</taxon>
        <taxon>Stramenopiles</taxon>
        <taxon>Oomycota</taxon>
        <taxon>Peronosporomycetes</taxon>
        <taxon>Pythiales</taxon>
        <taxon>Pythiaceae</taxon>
    </lineage>
</organism>
<evidence type="ECO:0000256" key="3">
    <source>
        <dbReference type="ARBA" id="ARBA00022692"/>
    </source>
</evidence>
<dbReference type="Pfam" id="PF03647">
    <property type="entry name" value="Tmemb_14"/>
    <property type="match status" value="1"/>
</dbReference>
<evidence type="ECO:0000256" key="4">
    <source>
        <dbReference type="ARBA" id="ARBA00022989"/>
    </source>
</evidence>
<comment type="similarity">
    <text evidence="2">Belongs to the TMEM14 family.</text>
</comment>
<evidence type="ECO:0008006" key="9">
    <source>
        <dbReference type="Google" id="ProtNLM"/>
    </source>
</evidence>
<protein>
    <recommendedName>
        <fullName evidence="9">Transmembrane protein 14</fullName>
    </recommendedName>
</protein>
<dbReference type="Proteomes" id="UP001146120">
    <property type="component" value="Unassembled WGS sequence"/>
</dbReference>
<reference evidence="7" key="2">
    <citation type="journal article" date="2023" name="Microbiol Resour">
        <title>Decontamination and Annotation of the Draft Genome Sequence of the Oomycete Lagenidium giganteum ARSEF 373.</title>
        <authorList>
            <person name="Morgan W.R."/>
            <person name="Tartar A."/>
        </authorList>
    </citation>
    <scope>NUCLEOTIDE SEQUENCE</scope>
    <source>
        <strain evidence="7">ARSEF 373</strain>
    </source>
</reference>
<evidence type="ECO:0000256" key="5">
    <source>
        <dbReference type="ARBA" id="ARBA00023136"/>
    </source>
</evidence>
<dbReference type="InterPro" id="IPR044890">
    <property type="entry name" value="TMEM14_sf"/>
</dbReference>
<keyword evidence="4 6" id="KW-1133">Transmembrane helix</keyword>
<gene>
    <name evidence="7" type="ORF">N0F65_005965</name>
</gene>
<evidence type="ECO:0000256" key="6">
    <source>
        <dbReference type="SAM" id="Phobius"/>
    </source>
</evidence>
<evidence type="ECO:0000313" key="8">
    <source>
        <dbReference type="Proteomes" id="UP001146120"/>
    </source>
</evidence>
<evidence type="ECO:0000256" key="1">
    <source>
        <dbReference type="ARBA" id="ARBA00004370"/>
    </source>
</evidence>
<comment type="subcellular location">
    <subcellularLocation>
        <location evidence="1">Membrane</location>
    </subcellularLocation>
</comment>
<evidence type="ECO:0000256" key="2">
    <source>
        <dbReference type="ARBA" id="ARBA00007590"/>
    </source>
</evidence>
<name>A0AAV2Z6B7_9STRA</name>
<keyword evidence="8" id="KW-1185">Reference proteome</keyword>
<dbReference type="EMBL" id="DAKRPA010000025">
    <property type="protein sequence ID" value="DBA02938.1"/>
    <property type="molecule type" value="Genomic_DNA"/>
</dbReference>
<accession>A0AAV2Z6B7</accession>
<dbReference type="Gene3D" id="1.10.10.1740">
    <property type="entry name" value="Transmembrane protein 14-like"/>
    <property type="match status" value="1"/>
</dbReference>
<proteinExistence type="inferred from homology"/>
<feature type="transmembrane region" description="Helical" evidence="6">
    <location>
        <begin position="32"/>
        <end position="53"/>
    </location>
</feature>
<dbReference type="AlphaFoldDB" id="A0AAV2Z6B7"/>
<keyword evidence="3 6" id="KW-0812">Transmembrane</keyword>
<comment type="caution">
    <text evidence="7">The sequence shown here is derived from an EMBL/GenBank/DDBJ whole genome shotgun (WGS) entry which is preliminary data.</text>
</comment>
<evidence type="ECO:0000313" key="7">
    <source>
        <dbReference type="EMBL" id="DBA02938.1"/>
    </source>
</evidence>